<protein>
    <submittedName>
        <fullName evidence="1">Uncharacterized protein</fullName>
    </submittedName>
</protein>
<reference evidence="1" key="2">
    <citation type="journal article" date="2015" name="Data Brief">
        <title>Shoot transcriptome of the giant reed, Arundo donax.</title>
        <authorList>
            <person name="Barrero R.A."/>
            <person name="Guerrero F.D."/>
            <person name="Moolhuijzen P."/>
            <person name="Goolsby J.A."/>
            <person name="Tidwell J."/>
            <person name="Bellgard S.E."/>
            <person name="Bellgard M.I."/>
        </authorList>
    </citation>
    <scope>NUCLEOTIDE SEQUENCE</scope>
    <source>
        <tissue evidence="1">Shoot tissue taken approximately 20 cm above the soil surface</tissue>
    </source>
</reference>
<reference evidence="1" key="1">
    <citation type="submission" date="2014-09" db="EMBL/GenBank/DDBJ databases">
        <authorList>
            <person name="Magalhaes I.L.F."/>
            <person name="Oliveira U."/>
            <person name="Santos F.R."/>
            <person name="Vidigal T.H.D.A."/>
            <person name="Brescovit A.D."/>
            <person name="Santos A.J."/>
        </authorList>
    </citation>
    <scope>NUCLEOTIDE SEQUENCE</scope>
    <source>
        <tissue evidence="1">Shoot tissue taken approximately 20 cm above the soil surface</tissue>
    </source>
</reference>
<proteinExistence type="predicted"/>
<accession>A0A0A9G6M5</accession>
<dbReference type="AlphaFoldDB" id="A0A0A9G6M5"/>
<organism evidence="1">
    <name type="scientific">Arundo donax</name>
    <name type="common">Giant reed</name>
    <name type="synonym">Donax arundinaceus</name>
    <dbReference type="NCBI Taxonomy" id="35708"/>
    <lineage>
        <taxon>Eukaryota</taxon>
        <taxon>Viridiplantae</taxon>
        <taxon>Streptophyta</taxon>
        <taxon>Embryophyta</taxon>
        <taxon>Tracheophyta</taxon>
        <taxon>Spermatophyta</taxon>
        <taxon>Magnoliopsida</taxon>
        <taxon>Liliopsida</taxon>
        <taxon>Poales</taxon>
        <taxon>Poaceae</taxon>
        <taxon>PACMAD clade</taxon>
        <taxon>Arundinoideae</taxon>
        <taxon>Arundineae</taxon>
        <taxon>Arundo</taxon>
    </lineage>
</organism>
<dbReference type="EMBL" id="GBRH01177161">
    <property type="protein sequence ID" value="JAE20735.1"/>
    <property type="molecule type" value="Transcribed_RNA"/>
</dbReference>
<sequence>MNSGSNTYYSYNACPTLFATLVMHGGSRGLHCGITLLLRWLQSSNQPLHHRRPLHRHRYSEHQVWGQEVQLLMRYHHLKAMVLSVPIYSGWNFFPIYL</sequence>
<evidence type="ECO:0000313" key="1">
    <source>
        <dbReference type="EMBL" id="JAE20735.1"/>
    </source>
</evidence>
<name>A0A0A9G6M5_ARUDO</name>